<evidence type="ECO:0000313" key="7">
    <source>
        <dbReference type="EMBL" id="QDV56477.1"/>
    </source>
</evidence>
<dbReference type="GO" id="GO:0006310">
    <property type="term" value="P:DNA recombination"/>
    <property type="evidence" value="ECO:0007669"/>
    <property type="project" value="UniProtKB-KW"/>
</dbReference>
<keyword evidence="1" id="KW-0229">DNA integration</keyword>
<feature type="compositionally biased region" description="Basic and acidic residues" evidence="5">
    <location>
        <begin position="383"/>
        <end position="395"/>
    </location>
</feature>
<dbReference type="InterPro" id="IPR013762">
    <property type="entry name" value="Integrase-like_cat_sf"/>
</dbReference>
<gene>
    <name evidence="7" type="ORF">Mal33_24670</name>
</gene>
<evidence type="ECO:0000256" key="1">
    <source>
        <dbReference type="ARBA" id="ARBA00022908"/>
    </source>
</evidence>
<dbReference type="EMBL" id="CP036318">
    <property type="protein sequence ID" value="QDV56477.1"/>
    <property type="molecule type" value="Genomic_DNA"/>
</dbReference>
<keyword evidence="3" id="KW-0233">DNA recombination</keyword>
<dbReference type="Gene3D" id="1.10.443.10">
    <property type="entry name" value="Intergrase catalytic core"/>
    <property type="match status" value="1"/>
</dbReference>
<feature type="domain" description="Core-binding (CB)" evidence="6">
    <location>
        <begin position="96"/>
        <end position="177"/>
    </location>
</feature>
<evidence type="ECO:0000256" key="3">
    <source>
        <dbReference type="ARBA" id="ARBA00023172"/>
    </source>
</evidence>
<dbReference type="GO" id="GO:0003677">
    <property type="term" value="F:DNA binding"/>
    <property type="evidence" value="ECO:0007669"/>
    <property type="project" value="UniProtKB-UniRule"/>
</dbReference>
<keyword evidence="2 4" id="KW-0238">DNA-binding</keyword>
<sequence>MASLHQQKGDRPGWKIRWRDNAAQKQRGLWLGKMSKRSAETIFRHVSELIRAAETGLRLEAATEIWANELTGKLRDKLLKLELLTGSTKSSTDADKLLEPFLQRFIDNMVDAAANTKKNYLQTKQWLTAFLGDTTRLVDITPADLDRWHRHMKSEGLALSNRNKHIQRARKFFQSAVDDRLLSESPAAKLTQERQPKGMRVDRSRQFFVDPTLTERVLKGLPDGDITLTFVLARFVGMRRCELYAARWDWIDWERCRLLIDSPKTGYRECPMFEAEPYLREACDNAPQKSGKIIRHFSDAASMTTLMRKHIERVVGKGNSWPKTLQQLRSTRRTELEELYPNHAINEWLGHDGKTAEAHYLQVTPEHWERAKENAANGAESSLKSEEPPEQERRGNTGGNIRAISQAFAAFEAQKNPVFLATDSSKTLGKSHEVPRRGVEPIQNHCVLMVF</sequence>
<evidence type="ECO:0000256" key="4">
    <source>
        <dbReference type="PROSITE-ProRule" id="PRU01248"/>
    </source>
</evidence>
<evidence type="ECO:0000256" key="5">
    <source>
        <dbReference type="SAM" id="MobiDB-lite"/>
    </source>
</evidence>
<accession>A0A518ITR3</accession>
<protein>
    <submittedName>
        <fullName evidence="7">Site-specific tyrosine recombinase XerC</fullName>
    </submittedName>
</protein>
<dbReference type="InterPro" id="IPR010998">
    <property type="entry name" value="Integrase_recombinase_N"/>
</dbReference>
<dbReference type="Proteomes" id="UP000316770">
    <property type="component" value="Chromosome"/>
</dbReference>
<dbReference type="InterPro" id="IPR011010">
    <property type="entry name" value="DNA_brk_join_enz"/>
</dbReference>
<dbReference type="Gene3D" id="1.10.150.130">
    <property type="match status" value="1"/>
</dbReference>
<organism evidence="7 8">
    <name type="scientific">Rosistilla oblonga</name>
    <dbReference type="NCBI Taxonomy" id="2527990"/>
    <lineage>
        <taxon>Bacteria</taxon>
        <taxon>Pseudomonadati</taxon>
        <taxon>Planctomycetota</taxon>
        <taxon>Planctomycetia</taxon>
        <taxon>Pirellulales</taxon>
        <taxon>Pirellulaceae</taxon>
        <taxon>Rosistilla</taxon>
    </lineage>
</organism>
<name>A0A518ITR3_9BACT</name>
<reference evidence="7 8" key="1">
    <citation type="submission" date="2019-02" db="EMBL/GenBank/DDBJ databases">
        <title>Deep-cultivation of Planctomycetes and their phenomic and genomic characterization uncovers novel biology.</title>
        <authorList>
            <person name="Wiegand S."/>
            <person name="Jogler M."/>
            <person name="Boedeker C."/>
            <person name="Pinto D."/>
            <person name="Vollmers J."/>
            <person name="Rivas-Marin E."/>
            <person name="Kohn T."/>
            <person name="Peeters S.H."/>
            <person name="Heuer A."/>
            <person name="Rast P."/>
            <person name="Oberbeckmann S."/>
            <person name="Bunk B."/>
            <person name="Jeske O."/>
            <person name="Meyerdierks A."/>
            <person name="Storesund J.E."/>
            <person name="Kallscheuer N."/>
            <person name="Luecker S."/>
            <person name="Lage O.M."/>
            <person name="Pohl T."/>
            <person name="Merkel B.J."/>
            <person name="Hornburger P."/>
            <person name="Mueller R.-W."/>
            <person name="Bruemmer F."/>
            <person name="Labrenz M."/>
            <person name="Spormann A.M."/>
            <person name="Op den Camp H."/>
            <person name="Overmann J."/>
            <person name="Amann R."/>
            <person name="Jetten M.S.M."/>
            <person name="Mascher T."/>
            <person name="Medema M.H."/>
            <person name="Devos D.P."/>
            <person name="Kaster A.-K."/>
            <person name="Ovreas L."/>
            <person name="Rohde M."/>
            <person name="Galperin M.Y."/>
            <person name="Jogler C."/>
        </authorList>
    </citation>
    <scope>NUCLEOTIDE SEQUENCE [LARGE SCALE GENOMIC DNA]</scope>
    <source>
        <strain evidence="7 8">Mal33</strain>
    </source>
</reference>
<dbReference type="AlphaFoldDB" id="A0A518ITR3"/>
<proteinExistence type="predicted"/>
<evidence type="ECO:0000259" key="6">
    <source>
        <dbReference type="PROSITE" id="PS51900"/>
    </source>
</evidence>
<dbReference type="SUPFAM" id="SSF56349">
    <property type="entry name" value="DNA breaking-rejoining enzymes"/>
    <property type="match status" value="1"/>
</dbReference>
<dbReference type="InterPro" id="IPR025269">
    <property type="entry name" value="SAM-like_dom"/>
</dbReference>
<feature type="region of interest" description="Disordered" evidence="5">
    <location>
        <begin position="372"/>
        <end position="398"/>
    </location>
</feature>
<dbReference type="PROSITE" id="PS51900">
    <property type="entry name" value="CB"/>
    <property type="match status" value="1"/>
</dbReference>
<evidence type="ECO:0000313" key="8">
    <source>
        <dbReference type="Proteomes" id="UP000316770"/>
    </source>
</evidence>
<evidence type="ECO:0000256" key="2">
    <source>
        <dbReference type="ARBA" id="ARBA00023125"/>
    </source>
</evidence>
<dbReference type="InterPro" id="IPR044068">
    <property type="entry name" value="CB"/>
</dbReference>
<dbReference type="GO" id="GO:0015074">
    <property type="term" value="P:DNA integration"/>
    <property type="evidence" value="ECO:0007669"/>
    <property type="project" value="UniProtKB-KW"/>
</dbReference>
<keyword evidence="8" id="KW-1185">Reference proteome</keyword>
<dbReference type="Pfam" id="PF13102">
    <property type="entry name" value="Phage_int_SAM_5"/>
    <property type="match status" value="1"/>
</dbReference>